<dbReference type="Pfam" id="PF10947">
    <property type="entry name" value="DUF2628"/>
    <property type="match status" value="1"/>
</dbReference>
<accession>A0ABW9W2V4</accession>
<gene>
    <name evidence="2" type="ORF">GTP69_17690</name>
</gene>
<comment type="caution">
    <text evidence="2">The sequence shown here is derived from an EMBL/GenBank/DDBJ whole genome shotgun (WGS) entry which is preliminary data.</text>
</comment>
<sequence length="152" mass="17278">MEHVMSNCQNCGAENLAALVNCTACGTTMPPADLPDDISQIWRIRFDLIEKAGGPGLPMRQQLGFGEHFRMTWNIWAFLFGPLYFLVKGMWRKALVYWLLGFVPLMLIDLASPDNELGSLKFGVNIAAAAWCMLRSNTDYYRKLVLKDNGWW</sequence>
<feature type="transmembrane region" description="Helical" evidence="1">
    <location>
        <begin position="94"/>
        <end position="111"/>
    </location>
</feature>
<dbReference type="InterPro" id="IPR024399">
    <property type="entry name" value="DUF2628"/>
</dbReference>
<evidence type="ECO:0000313" key="3">
    <source>
        <dbReference type="Proteomes" id="UP000642144"/>
    </source>
</evidence>
<feature type="transmembrane region" description="Helical" evidence="1">
    <location>
        <begin position="68"/>
        <end position="87"/>
    </location>
</feature>
<protein>
    <submittedName>
        <fullName evidence="2">DUF2628 domain-containing protein</fullName>
    </submittedName>
</protein>
<keyword evidence="1" id="KW-1133">Transmembrane helix</keyword>
<keyword evidence="1" id="KW-0812">Transmembrane</keyword>
<dbReference type="EMBL" id="WWCT01000014">
    <property type="protein sequence ID" value="MYN28246.1"/>
    <property type="molecule type" value="Genomic_DNA"/>
</dbReference>
<proteinExistence type="predicted"/>
<evidence type="ECO:0000256" key="1">
    <source>
        <dbReference type="SAM" id="Phobius"/>
    </source>
</evidence>
<keyword evidence="1" id="KW-0472">Membrane</keyword>
<organism evidence="2 3">
    <name type="scientific">Duganella levis</name>
    <dbReference type="NCBI Taxonomy" id="2692169"/>
    <lineage>
        <taxon>Bacteria</taxon>
        <taxon>Pseudomonadati</taxon>
        <taxon>Pseudomonadota</taxon>
        <taxon>Betaproteobacteria</taxon>
        <taxon>Burkholderiales</taxon>
        <taxon>Oxalobacteraceae</taxon>
        <taxon>Telluria group</taxon>
        <taxon>Duganella</taxon>
    </lineage>
</organism>
<evidence type="ECO:0000313" key="2">
    <source>
        <dbReference type="EMBL" id="MYN28246.1"/>
    </source>
</evidence>
<dbReference type="RefSeq" id="WP_161056096.1">
    <property type="nucleotide sequence ID" value="NZ_WWCT01000014.1"/>
</dbReference>
<reference evidence="2 3" key="1">
    <citation type="submission" date="2019-12" db="EMBL/GenBank/DDBJ databases">
        <title>Novel species isolated from a subtropical stream in China.</title>
        <authorList>
            <person name="Lu H."/>
        </authorList>
    </citation>
    <scope>NUCLEOTIDE SEQUENCE [LARGE SCALE GENOMIC DNA]</scope>
    <source>
        <strain evidence="2 3">CY42W</strain>
    </source>
</reference>
<keyword evidence="3" id="KW-1185">Reference proteome</keyword>
<name>A0ABW9W2V4_9BURK</name>
<dbReference type="Proteomes" id="UP000642144">
    <property type="component" value="Unassembled WGS sequence"/>
</dbReference>